<keyword evidence="1" id="KW-0812">Transmembrane</keyword>
<keyword evidence="1" id="KW-1133">Transmembrane helix</keyword>
<name>A0ABT9HL79_9SPHN</name>
<accession>A0ABT9HL79</accession>
<feature type="transmembrane region" description="Helical" evidence="1">
    <location>
        <begin position="12"/>
        <end position="33"/>
    </location>
</feature>
<evidence type="ECO:0000313" key="2">
    <source>
        <dbReference type="EMBL" id="MDP4573898.1"/>
    </source>
</evidence>
<proteinExistence type="predicted"/>
<dbReference type="EMBL" id="JAVAIM010000001">
    <property type="protein sequence ID" value="MDP4573898.1"/>
    <property type="molecule type" value="Genomic_DNA"/>
</dbReference>
<feature type="transmembrane region" description="Helical" evidence="1">
    <location>
        <begin position="79"/>
        <end position="100"/>
    </location>
</feature>
<reference evidence="2 3" key="1">
    <citation type="submission" date="2023-08" db="EMBL/GenBank/DDBJ databases">
        <title>genomic of G39.</title>
        <authorList>
            <person name="Wang Y."/>
        </authorList>
    </citation>
    <scope>NUCLEOTIDE SEQUENCE [LARGE SCALE GENOMIC DNA]</scope>
    <source>
        <strain evidence="2 3">G39</strain>
    </source>
</reference>
<gene>
    <name evidence="2" type="ORF">Q9K02_01940</name>
</gene>
<organism evidence="2 3">
    <name type="scientific">Qipengyuania profundimaris</name>
    <dbReference type="NCBI Taxonomy" id="3067652"/>
    <lineage>
        <taxon>Bacteria</taxon>
        <taxon>Pseudomonadati</taxon>
        <taxon>Pseudomonadota</taxon>
        <taxon>Alphaproteobacteria</taxon>
        <taxon>Sphingomonadales</taxon>
        <taxon>Erythrobacteraceae</taxon>
        <taxon>Qipengyuania</taxon>
    </lineage>
</organism>
<keyword evidence="1" id="KW-0472">Membrane</keyword>
<feature type="transmembrane region" description="Helical" evidence="1">
    <location>
        <begin position="178"/>
        <end position="199"/>
    </location>
</feature>
<feature type="transmembrane region" description="Helical" evidence="1">
    <location>
        <begin position="39"/>
        <end position="59"/>
    </location>
</feature>
<keyword evidence="3" id="KW-1185">Reference proteome</keyword>
<feature type="transmembrane region" description="Helical" evidence="1">
    <location>
        <begin position="112"/>
        <end position="133"/>
    </location>
</feature>
<feature type="transmembrane region" description="Helical" evidence="1">
    <location>
        <begin position="145"/>
        <end position="166"/>
    </location>
</feature>
<dbReference type="Proteomes" id="UP001240639">
    <property type="component" value="Unassembled WGS sequence"/>
</dbReference>
<evidence type="ECO:0000256" key="1">
    <source>
        <dbReference type="SAM" id="Phobius"/>
    </source>
</evidence>
<protein>
    <submittedName>
        <fullName evidence="2">Uncharacterized protein</fullName>
    </submittedName>
</protein>
<comment type="caution">
    <text evidence="2">The sequence shown here is derived from an EMBL/GenBank/DDBJ whole genome shotgun (WGS) entry which is preliminary data.</text>
</comment>
<evidence type="ECO:0000313" key="3">
    <source>
        <dbReference type="Proteomes" id="UP001240639"/>
    </source>
</evidence>
<sequence length="205" mass="21986">MTDSSENALRSSVPVWAGLTFASFGAAMGLALSDAINSTTAMILLIVPAALFFQTMRAANRAANNRGPCSAKGEAQQRYIKRVMVFSSAYLVAIALQVSLLSDGDPSTAARVALALLPAFAIIGVFWAIGRLIVEEQDEFLRMLIVRQSLIATGFALAAATLWGFLESTGVVIHLDAYWWAVAWFFGQFVGAIANRISYGTWGAL</sequence>
<dbReference type="RefSeq" id="WP_305931361.1">
    <property type="nucleotide sequence ID" value="NZ_JAVAIM010000001.1"/>
</dbReference>